<dbReference type="EMBL" id="CAJJDP010000159">
    <property type="protein sequence ID" value="CAD8212243.1"/>
    <property type="molecule type" value="Genomic_DNA"/>
</dbReference>
<organism evidence="1 2">
    <name type="scientific">Paramecium octaurelia</name>
    <dbReference type="NCBI Taxonomy" id="43137"/>
    <lineage>
        <taxon>Eukaryota</taxon>
        <taxon>Sar</taxon>
        <taxon>Alveolata</taxon>
        <taxon>Ciliophora</taxon>
        <taxon>Intramacronucleata</taxon>
        <taxon>Oligohymenophorea</taxon>
        <taxon>Peniculida</taxon>
        <taxon>Parameciidae</taxon>
        <taxon>Paramecium</taxon>
    </lineage>
</organism>
<accession>A0A8S1YFZ5</accession>
<name>A0A8S1YFZ5_PAROT</name>
<evidence type="ECO:0000313" key="2">
    <source>
        <dbReference type="Proteomes" id="UP000683925"/>
    </source>
</evidence>
<protein>
    <submittedName>
        <fullName evidence="1">Uncharacterized protein</fullName>
    </submittedName>
</protein>
<comment type="caution">
    <text evidence="1">The sequence shown here is derived from an EMBL/GenBank/DDBJ whole genome shotgun (WGS) entry which is preliminary data.</text>
</comment>
<gene>
    <name evidence="1" type="ORF">POCTA_138.1.T1570053</name>
</gene>
<dbReference type="AlphaFoldDB" id="A0A8S1YFZ5"/>
<evidence type="ECO:0000313" key="1">
    <source>
        <dbReference type="EMBL" id="CAD8212243.1"/>
    </source>
</evidence>
<sequence length="47" mass="5518">MIWSMIPNLLILYHYLLKQIGSRVLQKFIDTGLVFVGQLKNRSKQGR</sequence>
<proteinExistence type="predicted"/>
<dbReference type="Proteomes" id="UP000683925">
    <property type="component" value="Unassembled WGS sequence"/>
</dbReference>
<keyword evidence="2" id="KW-1185">Reference proteome</keyword>
<reference evidence="1" key="1">
    <citation type="submission" date="2021-01" db="EMBL/GenBank/DDBJ databases">
        <authorList>
            <consortium name="Genoscope - CEA"/>
            <person name="William W."/>
        </authorList>
    </citation>
    <scope>NUCLEOTIDE SEQUENCE</scope>
</reference>